<dbReference type="GeneID" id="1473584"/>
<reference evidence="1" key="1">
    <citation type="journal article" date="2020" name="bioRxiv">
        <title>A rank-normalized archaeal taxonomy based on genome phylogeny resolves widespread incomplete and uneven classifications.</title>
        <authorList>
            <person name="Rinke C."/>
            <person name="Chuvochina M."/>
            <person name="Mussig A.J."/>
            <person name="Chaumeil P.-A."/>
            <person name="Waite D.W."/>
            <person name="Whitman W.B."/>
            <person name="Parks D.H."/>
            <person name="Hugenholtz P."/>
        </authorList>
    </citation>
    <scope>NUCLEOTIDE SEQUENCE</scope>
    <source>
        <strain evidence="1">UBA8876</strain>
    </source>
</reference>
<evidence type="ECO:0000313" key="1">
    <source>
        <dbReference type="EMBL" id="HIH93033.1"/>
    </source>
</evidence>
<evidence type="ECO:0000313" key="2">
    <source>
        <dbReference type="Proteomes" id="UP000600774"/>
    </source>
</evidence>
<accession>A0A832W7E2</accession>
<dbReference type="RefSeq" id="WP_157860138.1">
    <property type="nucleotide sequence ID" value="NZ_DUJU01000035.1"/>
</dbReference>
<organism evidence="1 2">
    <name type="scientific">Methanosarcina acetivorans</name>
    <dbReference type="NCBI Taxonomy" id="2214"/>
    <lineage>
        <taxon>Archaea</taxon>
        <taxon>Methanobacteriati</taxon>
        <taxon>Methanobacteriota</taxon>
        <taxon>Stenosarchaea group</taxon>
        <taxon>Methanomicrobia</taxon>
        <taxon>Methanosarcinales</taxon>
        <taxon>Methanosarcinaceae</taxon>
        <taxon>Methanosarcina</taxon>
    </lineage>
</organism>
<dbReference type="EMBL" id="DUJU01000035">
    <property type="protein sequence ID" value="HIH93033.1"/>
    <property type="molecule type" value="Genomic_DNA"/>
</dbReference>
<dbReference type="Proteomes" id="UP000600774">
    <property type="component" value="Unassembled WGS sequence"/>
</dbReference>
<dbReference type="AlphaFoldDB" id="A0A832W7E2"/>
<name>A0A832W7E2_9EURY</name>
<sequence>MEIQDSQSENELVYNILQSLENTIHNGIKIEVLTGILKEDYGVTEPCCRDLIEKIKIELDMYCPDMETLYFV</sequence>
<proteinExistence type="predicted"/>
<protein>
    <submittedName>
        <fullName evidence="1">Uncharacterized protein</fullName>
    </submittedName>
</protein>
<comment type="caution">
    <text evidence="1">The sequence shown here is derived from an EMBL/GenBank/DDBJ whole genome shotgun (WGS) entry which is preliminary data.</text>
</comment>
<gene>
    <name evidence="1" type="ORF">HA338_02995</name>
</gene>